<sequence>MKKNRNRQTLLLIVAAYLSVISVSPVYAADIQPISAEHVQPAAGAGENSPVIRHTPVEKGEKGEDLLFTAKTDADTVILYYKQNEELPFRAVPMEIVPGKKESYIAKVDSGAFTSDKVVYYIEARHGDHSAKTEMYTIDINGFQEDVQKLPELLITEMVVDSANVGGKDGYEFIEVYNNTNEPVHLNSYNMRYRHPEKGKESDVLWPFEQDGITIPSGKTHVFWLKNEANGHLTAADFNRHYGVHLEEGKTLSGLKGGGMANLASRDLVMTTDSGEEIAVAHYDHQPGWTDAAEDKAILYKYPIDGTKHMAKISSGEMKPSPGSLLREQTPSEMVTILPDRERPRIRDLTARQPVKPGETIQLLADIKDNKQVKKAQFFYRMSDDEAFIGVSAEKSETDGLYRHTIDFTEWIGKEKFEYYIKASDGSNTVAGGKKTIPFEQSFLKGLRLNVQEGDTVSGNMMLKATSEGPPEETVIRIDGKKQKPAGTALEKTAYFAFDVNKTNLYFKNAVTIGKRVQKIFDDTYHRYKTITVPVPPEEFSKGKPFSIKVRSGTKASPFQQSAAENRDDFLLKNPRLILADGTVIRDDRYTDPSSALRVGNNRDAEKWYEFRFSVHDASFKSLAFHWKTKDWKEGWHTIEAENREERVKRKVMVDHSGPQIKTSIKDGKAYKGVFTLDAAVKDKRSGIKEIKASLDGKTISLPHAAASADLAAGKHVFKVKAVDSAGNATVAKKVFYIKKEQPEKPEKIKTRSGSTQAELAVRVKDPTKDKLKVSFYRGHQYTVKDEEHVKVSVNGSETEPPRGFAVHGEKPLSKEERSSLSAADGQGFETVSTTRFPYHRFDVKIAGNVGRHDKAEVTWRGSSLPGRKVSMFAWNFKKNKWDAIVYQIAKDEKAFTLKGNIKTADHVRHSRASIIIQDQIRLSPDDYTFIWMSDTQYYAESYPHIFEKQVKWIAEQKDRLNIQYVFHTGDIVDEADQPVQWKRADQYMKVLDKHQVPYGVLAGNHDVSHKDRSYVSYGKYFGEKRFKHKPFYGGSFLNNKGHYDLISSGGNDYIMLYMGWGIGTKELRWLDEVLKKYPDRKAILSFHEFLLVSGSRSPIGDRIFEHVIKPNQNVIAVLSGHYHSSNLKVDKLDDDGDGRPDRNVYQMLADYQGGPEGGQGYLRIFQVDPKRDTIHVKTYSPYLDDYHFYDPHQYGAKDEFSIKTDLKPRRKKVKTDYFELNVFSRQQIGEAKKVKSGKTASVTWDRLKPNTDYFWYAEAVDQYGGKSRSDIWNFTTKQEDVKPFSSNKGPEWPASAHHRNMSDSSATGCGKSTDPPLSAGHDGPARMVCEAGLPSLINVLKNRLPLAEIGFLLATYTILDRKKHLFS</sequence>
<feature type="chain" id="PRO_5047356441" description="LTD domain-containing protein" evidence="2">
    <location>
        <begin position="29"/>
        <end position="1368"/>
    </location>
</feature>
<evidence type="ECO:0000256" key="1">
    <source>
        <dbReference type="SAM" id="MobiDB-lite"/>
    </source>
</evidence>
<keyword evidence="5" id="KW-1185">Reference proteome</keyword>
<evidence type="ECO:0000256" key="2">
    <source>
        <dbReference type="SAM" id="SignalP"/>
    </source>
</evidence>
<dbReference type="Gene3D" id="3.60.21.10">
    <property type="match status" value="1"/>
</dbReference>
<dbReference type="RefSeq" id="WP_006639224.1">
    <property type="nucleotide sequence ID" value="NZ_BORD01000001.1"/>
</dbReference>
<feature type="compositionally biased region" description="Basic and acidic residues" evidence="1">
    <location>
        <begin position="808"/>
        <end position="819"/>
    </location>
</feature>
<feature type="region of interest" description="Disordered" evidence="1">
    <location>
        <begin position="1283"/>
        <end position="1322"/>
    </location>
</feature>
<organism evidence="4 5">
    <name type="scientific">Bacillus sonorensis</name>
    <dbReference type="NCBI Taxonomy" id="119858"/>
    <lineage>
        <taxon>Bacteria</taxon>
        <taxon>Bacillati</taxon>
        <taxon>Bacillota</taxon>
        <taxon>Bacilli</taxon>
        <taxon>Bacillales</taxon>
        <taxon>Bacillaceae</taxon>
        <taxon>Bacillus</taxon>
    </lineage>
</organism>
<name>A0ABM6LD52_9BACI</name>
<evidence type="ECO:0000259" key="3">
    <source>
        <dbReference type="PROSITE" id="PS51841"/>
    </source>
</evidence>
<feature type="domain" description="LTD" evidence="3">
    <location>
        <begin position="141"/>
        <end position="287"/>
    </location>
</feature>
<dbReference type="Pfam" id="PF00149">
    <property type="entry name" value="Metallophos"/>
    <property type="match status" value="1"/>
</dbReference>
<dbReference type="GeneID" id="92855311"/>
<dbReference type="InterPro" id="IPR051918">
    <property type="entry name" value="STPP_CPPED1"/>
</dbReference>
<keyword evidence="2" id="KW-0732">Signal</keyword>
<evidence type="ECO:0000313" key="4">
    <source>
        <dbReference type="EMBL" id="ASB87209.1"/>
    </source>
</evidence>
<dbReference type="InterPro" id="IPR029052">
    <property type="entry name" value="Metallo-depent_PP-like"/>
</dbReference>
<dbReference type="SUPFAM" id="SSF56300">
    <property type="entry name" value="Metallo-dependent phosphatases"/>
    <property type="match status" value="1"/>
</dbReference>
<dbReference type="PANTHER" id="PTHR43143:SF5">
    <property type="entry name" value="SECRETED PROTEIN"/>
    <property type="match status" value="1"/>
</dbReference>
<dbReference type="EMBL" id="CP021920">
    <property type="protein sequence ID" value="ASB87209.1"/>
    <property type="molecule type" value="Genomic_DNA"/>
</dbReference>
<dbReference type="InterPro" id="IPR001322">
    <property type="entry name" value="Lamin_tail_dom"/>
</dbReference>
<reference evidence="4 5" key="1">
    <citation type="submission" date="2017-06" db="EMBL/GenBank/DDBJ databases">
        <title>Genome sequence of Bacillus sonorensis strain SRCM101395.</title>
        <authorList>
            <person name="Cho S.H."/>
        </authorList>
    </citation>
    <scope>NUCLEOTIDE SEQUENCE [LARGE SCALE GENOMIC DNA]</scope>
    <source>
        <strain evidence="4 5">SRCM101395</strain>
    </source>
</reference>
<gene>
    <name evidence="4" type="ORF">S101395_00654</name>
</gene>
<protein>
    <recommendedName>
        <fullName evidence="3">LTD domain-containing protein</fullName>
    </recommendedName>
</protein>
<proteinExistence type="predicted"/>
<evidence type="ECO:0000313" key="5">
    <source>
        <dbReference type="Proteomes" id="UP000196877"/>
    </source>
</evidence>
<feature type="region of interest" description="Disordered" evidence="1">
    <location>
        <begin position="792"/>
        <end position="827"/>
    </location>
</feature>
<accession>A0ABM6LD52</accession>
<dbReference type="Proteomes" id="UP000196877">
    <property type="component" value="Chromosome"/>
</dbReference>
<dbReference type="PROSITE" id="PS51841">
    <property type="entry name" value="LTD"/>
    <property type="match status" value="1"/>
</dbReference>
<dbReference type="PANTHER" id="PTHR43143">
    <property type="entry name" value="METALLOPHOSPHOESTERASE, CALCINEURIN SUPERFAMILY"/>
    <property type="match status" value="1"/>
</dbReference>
<dbReference type="InterPro" id="IPR004843">
    <property type="entry name" value="Calcineurin-like_PHP"/>
</dbReference>
<feature type="signal peptide" evidence="2">
    <location>
        <begin position="1"/>
        <end position="28"/>
    </location>
</feature>